<dbReference type="Proteomes" id="UP000198984">
    <property type="component" value="Unassembled WGS sequence"/>
</dbReference>
<dbReference type="OrthoDB" id="114943at2"/>
<dbReference type="AlphaFoldDB" id="A0A1H8EQF4"/>
<dbReference type="SUPFAM" id="SSF48613">
    <property type="entry name" value="Heme oxygenase-like"/>
    <property type="match status" value="1"/>
</dbReference>
<dbReference type="GO" id="GO:0004392">
    <property type="term" value="F:heme oxygenase (decyclizing) activity"/>
    <property type="evidence" value="ECO:0007669"/>
    <property type="project" value="InterPro"/>
</dbReference>
<gene>
    <name evidence="1" type="ORF">SAMN04488505_1093</name>
</gene>
<keyword evidence="2" id="KW-1185">Reference proteome</keyword>
<reference evidence="1 2" key="1">
    <citation type="submission" date="2016-10" db="EMBL/GenBank/DDBJ databases">
        <authorList>
            <person name="de Groot N.N."/>
        </authorList>
    </citation>
    <scope>NUCLEOTIDE SEQUENCE [LARGE SCALE GENOMIC DNA]</scope>
    <source>
        <strain evidence="1 2">DSM 21039</strain>
    </source>
</reference>
<protein>
    <submittedName>
        <fullName evidence="1">Heme oxygenase</fullName>
    </submittedName>
</protein>
<evidence type="ECO:0000313" key="1">
    <source>
        <dbReference type="EMBL" id="SEN21616.1"/>
    </source>
</evidence>
<dbReference type="RefSeq" id="WP_162277674.1">
    <property type="nucleotide sequence ID" value="NZ_FOBB01000009.1"/>
</dbReference>
<accession>A0A1H8EQF4</accession>
<organism evidence="1 2">
    <name type="scientific">Chitinophaga rupis</name>
    <dbReference type="NCBI Taxonomy" id="573321"/>
    <lineage>
        <taxon>Bacteria</taxon>
        <taxon>Pseudomonadati</taxon>
        <taxon>Bacteroidota</taxon>
        <taxon>Chitinophagia</taxon>
        <taxon>Chitinophagales</taxon>
        <taxon>Chitinophagaceae</taxon>
        <taxon>Chitinophaga</taxon>
    </lineage>
</organism>
<dbReference type="GO" id="GO:0006788">
    <property type="term" value="P:heme oxidation"/>
    <property type="evidence" value="ECO:0007669"/>
    <property type="project" value="InterPro"/>
</dbReference>
<dbReference type="CDD" id="cd19166">
    <property type="entry name" value="HemeO-bac"/>
    <property type="match status" value="1"/>
</dbReference>
<dbReference type="STRING" id="573321.SAMN04488505_1093"/>
<sequence length="196" mass="22507">MEQRSFAAYIKDYTKAEHAQLEKKLIGMIRSIRSTEHYLVLLEMFYGYYHSLELKMDQYLTNEKIPDLAERRKSAAILQDIHDLGGPLPAQVLTAVIPRIQSYPQALGAAYVLEGSTLGGVIIARMIREQLQLSSPEGFTFFTGYGEAAQQMWRKFHGYMNAITEEVEQQQAADAARETFLKFNDWTKRYESILKV</sequence>
<dbReference type="Pfam" id="PF01126">
    <property type="entry name" value="Heme_oxygenase"/>
    <property type="match status" value="1"/>
</dbReference>
<dbReference type="EMBL" id="FOBB01000009">
    <property type="protein sequence ID" value="SEN21616.1"/>
    <property type="molecule type" value="Genomic_DNA"/>
</dbReference>
<dbReference type="Gene3D" id="1.20.910.10">
    <property type="entry name" value="Heme oxygenase-like"/>
    <property type="match status" value="1"/>
</dbReference>
<evidence type="ECO:0000313" key="2">
    <source>
        <dbReference type="Proteomes" id="UP000198984"/>
    </source>
</evidence>
<dbReference type="InterPro" id="IPR016053">
    <property type="entry name" value="Haem_Oase-like"/>
</dbReference>
<dbReference type="InterPro" id="IPR016084">
    <property type="entry name" value="Haem_Oase-like_multi-hlx"/>
</dbReference>
<name>A0A1H8EQF4_9BACT</name>
<proteinExistence type="predicted"/>